<dbReference type="Proteomes" id="UP001139263">
    <property type="component" value="Unassembled WGS sequence"/>
</dbReference>
<organism evidence="4 5">
    <name type="scientific">Sulfoacidibacillus ferrooxidans</name>
    <dbReference type="NCBI Taxonomy" id="2005001"/>
    <lineage>
        <taxon>Bacteria</taxon>
        <taxon>Bacillati</taxon>
        <taxon>Bacillota</taxon>
        <taxon>Bacilli</taxon>
        <taxon>Bacillales</taxon>
        <taxon>Alicyclobacillaceae</taxon>
        <taxon>Sulfoacidibacillus</taxon>
    </lineage>
</organism>
<dbReference type="InterPro" id="IPR007597">
    <property type="entry name" value="CheC"/>
</dbReference>
<dbReference type="GO" id="GO:0016787">
    <property type="term" value="F:hydrolase activity"/>
    <property type="evidence" value="ECO:0007669"/>
    <property type="project" value="UniProtKB-KW"/>
</dbReference>
<accession>A0A9X2ACB8</accession>
<keyword evidence="5" id="KW-1185">Reference proteome</keyword>
<keyword evidence="1" id="KW-0145">Chemotaxis</keyword>
<sequence length="216" mass="23104">MDMHHERGMEVTDSYQLDSYAADILCELGNIGAAHAATALSELLQAPIAMRVPQVELVPFDEISMTLGGPEVVVAGVFLQVTGDIEGTMFFIQSMKSAKQLVSNICGGEESKDGFSDIGLSALGEVGNILAANYLSALMDFTQLRMLPSVPLVAVDMAQSILSIALQTDQMGGRYALVIHTAVHHREEQEDAHFFLFPFPGAQDVLLHALGIGGSV</sequence>
<dbReference type="PANTHER" id="PTHR43693">
    <property type="entry name" value="PROTEIN PHOSPHATASE CHEZ"/>
    <property type="match status" value="1"/>
</dbReference>
<protein>
    <submittedName>
        <fullName evidence="4">CheY-P phosphatase CheC</fullName>
        <ecNumber evidence="4">3.-.-.-</ecNumber>
    </submittedName>
</protein>
<gene>
    <name evidence="4" type="primary">cheC</name>
    <name evidence="4" type="ORF">MM817_01892</name>
</gene>
<dbReference type="AlphaFoldDB" id="A0A9X2ACB8"/>
<evidence type="ECO:0000259" key="3">
    <source>
        <dbReference type="Pfam" id="PF04509"/>
    </source>
</evidence>
<dbReference type="CDD" id="cd17909">
    <property type="entry name" value="CheC_ClassI"/>
    <property type="match status" value="1"/>
</dbReference>
<dbReference type="GO" id="GO:0006935">
    <property type="term" value="P:chemotaxis"/>
    <property type="evidence" value="ECO:0007669"/>
    <property type="project" value="UniProtKB-KW"/>
</dbReference>
<dbReference type="InterPro" id="IPR028976">
    <property type="entry name" value="CheC-like_sf"/>
</dbReference>
<dbReference type="Pfam" id="PF04509">
    <property type="entry name" value="CheC"/>
    <property type="match status" value="2"/>
</dbReference>
<dbReference type="Gene3D" id="3.40.1550.10">
    <property type="entry name" value="CheC-like"/>
    <property type="match status" value="1"/>
</dbReference>
<evidence type="ECO:0000313" key="5">
    <source>
        <dbReference type="Proteomes" id="UP001139263"/>
    </source>
</evidence>
<dbReference type="EMBL" id="JALBUF010000005">
    <property type="protein sequence ID" value="MCI0183609.1"/>
    <property type="molecule type" value="Genomic_DNA"/>
</dbReference>
<keyword evidence="2 4" id="KW-0378">Hydrolase</keyword>
<reference evidence="4" key="1">
    <citation type="submission" date="2022-03" db="EMBL/GenBank/DDBJ databases">
        <title>Draft Genome Sequence of Firmicute Strain S0AB, a Heterotrophic Iron/Sulfur-Oxidizing Extreme Acidophile.</title>
        <authorList>
            <person name="Vergara E."/>
            <person name="Pakostova E."/>
            <person name="Johnson D.B."/>
            <person name="Holmes D.S."/>
        </authorList>
    </citation>
    <scope>NUCLEOTIDE SEQUENCE</scope>
    <source>
        <strain evidence="4">S0AB</strain>
    </source>
</reference>
<feature type="domain" description="CheC-like protein" evidence="3">
    <location>
        <begin position="118"/>
        <end position="151"/>
    </location>
</feature>
<dbReference type="EC" id="3.-.-.-" evidence="4"/>
<comment type="caution">
    <text evidence="4">The sequence shown here is derived from an EMBL/GenBank/DDBJ whole genome shotgun (WGS) entry which is preliminary data.</text>
</comment>
<name>A0A9X2ACB8_9BACL</name>
<evidence type="ECO:0000256" key="1">
    <source>
        <dbReference type="ARBA" id="ARBA00022500"/>
    </source>
</evidence>
<feature type="domain" description="CheC-like protein" evidence="3">
    <location>
        <begin position="22"/>
        <end position="56"/>
    </location>
</feature>
<dbReference type="SUPFAM" id="SSF103039">
    <property type="entry name" value="CheC-like"/>
    <property type="match status" value="1"/>
</dbReference>
<evidence type="ECO:0000256" key="2">
    <source>
        <dbReference type="ARBA" id="ARBA00022801"/>
    </source>
</evidence>
<dbReference type="PANTHER" id="PTHR43693:SF1">
    <property type="entry name" value="PROTEIN PHOSPHATASE CHEZ"/>
    <property type="match status" value="1"/>
</dbReference>
<evidence type="ECO:0000313" key="4">
    <source>
        <dbReference type="EMBL" id="MCI0183609.1"/>
    </source>
</evidence>
<dbReference type="InterPro" id="IPR050992">
    <property type="entry name" value="CheZ_family_phosphatases"/>
</dbReference>
<proteinExistence type="predicted"/>